<proteinExistence type="predicted"/>
<feature type="region of interest" description="Disordered" evidence="1">
    <location>
        <begin position="1"/>
        <end position="24"/>
    </location>
</feature>
<organism evidence="2 3">
    <name type="scientific">Dentipellis fragilis</name>
    <dbReference type="NCBI Taxonomy" id="205917"/>
    <lineage>
        <taxon>Eukaryota</taxon>
        <taxon>Fungi</taxon>
        <taxon>Dikarya</taxon>
        <taxon>Basidiomycota</taxon>
        <taxon>Agaricomycotina</taxon>
        <taxon>Agaricomycetes</taxon>
        <taxon>Russulales</taxon>
        <taxon>Hericiaceae</taxon>
        <taxon>Dentipellis</taxon>
    </lineage>
</organism>
<reference evidence="2 3" key="1">
    <citation type="submission" date="2019-02" db="EMBL/GenBank/DDBJ databases">
        <title>Genome sequencing of the rare red list fungi Dentipellis fragilis.</title>
        <authorList>
            <person name="Buettner E."/>
            <person name="Kellner H."/>
        </authorList>
    </citation>
    <scope>NUCLEOTIDE SEQUENCE [LARGE SCALE GENOMIC DNA]</scope>
    <source>
        <strain evidence="2 3">DSM 105465</strain>
    </source>
</reference>
<evidence type="ECO:0000313" key="3">
    <source>
        <dbReference type="Proteomes" id="UP000298327"/>
    </source>
</evidence>
<comment type="caution">
    <text evidence="2">The sequence shown here is derived from an EMBL/GenBank/DDBJ whole genome shotgun (WGS) entry which is preliminary data.</text>
</comment>
<gene>
    <name evidence="2" type="ORF">EVG20_g2615</name>
</gene>
<dbReference type="Proteomes" id="UP000298327">
    <property type="component" value="Unassembled WGS sequence"/>
</dbReference>
<sequence>MPSTTTSLPEIKLTPPSPSPKTKTLDAKPLDAAAGVHHAARVVINHLTSQKAAKPPLAKSKATVTDARSSDAAAMSNRMLSQDMVVAELAPTLLGLPRVDDDRAGGRNGGCVTGVLGSESHSVVADATSPFRTKLTSEESELELHVVRTPRARRCMCPAPTRQFTTNAPTVRICAAPAVARMSSADRTGSVKVSVSAKGLEPAPLLFPAPPSPQFARCAVRDAQYEVCLMHGPSSLTAFPSLLGYRLIVISKFSISSAIPLCASALSYTHLLIRRGSSITNPSTTSSSTMLAAVISIVVSHPKCAGGDLSTSECIPHTLFAPPLILDDPLRVNGAKPIASCPLTMFRAINATSFPQASTHRIRILHGVYFELGSPLVYEKRFDIGDIHMSSSRKPPPTHETDAFSSIVVICPSQICDMV</sequence>
<keyword evidence="3" id="KW-1185">Reference proteome</keyword>
<dbReference type="AlphaFoldDB" id="A0A4Y9Z7F2"/>
<evidence type="ECO:0000256" key="1">
    <source>
        <dbReference type="SAM" id="MobiDB-lite"/>
    </source>
</evidence>
<protein>
    <submittedName>
        <fullName evidence="2">Uncharacterized protein</fullName>
    </submittedName>
</protein>
<accession>A0A4Y9Z7F2</accession>
<evidence type="ECO:0000313" key="2">
    <source>
        <dbReference type="EMBL" id="TFY70384.1"/>
    </source>
</evidence>
<dbReference type="EMBL" id="SEOQ01000104">
    <property type="protein sequence ID" value="TFY70384.1"/>
    <property type="molecule type" value="Genomic_DNA"/>
</dbReference>
<name>A0A4Y9Z7F2_9AGAM</name>